<evidence type="ECO:0000313" key="1">
    <source>
        <dbReference type="Proteomes" id="UP000887581"/>
    </source>
</evidence>
<proteinExistence type="predicted"/>
<keyword evidence="1" id="KW-1185">Reference proteome</keyword>
<protein>
    <submittedName>
        <fullName evidence="2">Uncharacterized protein</fullName>
    </submittedName>
</protein>
<dbReference type="AlphaFoldDB" id="A0A915PZ57"/>
<dbReference type="WBParaSite" id="sdigi.contig386.g7940.t1">
    <property type="protein sequence ID" value="sdigi.contig386.g7940.t1"/>
    <property type="gene ID" value="sdigi.contig386.g7940"/>
</dbReference>
<reference evidence="2" key="1">
    <citation type="submission" date="2022-11" db="UniProtKB">
        <authorList>
            <consortium name="WormBaseParasite"/>
        </authorList>
    </citation>
    <scope>IDENTIFICATION</scope>
</reference>
<evidence type="ECO:0000313" key="2">
    <source>
        <dbReference type="WBParaSite" id="sdigi.contig386.g7940.t1"/>
    </source>
</evidence>
<sequence>MACGLNCLGNGLAVSSDKQPSAPTTGLKLKSRFISEEQFQLDPYNHPSPSVSHIVRRCLLIEGISELIFDVT</sequence>
<dbReference type="Proteomes" id="UP000887581">
    <property type="component" value="Unplaced"/>
</dbReference>
<accession>A0A915PZ57</accession>
<organism evidence="1 2">
    <name type="scientific">Setaria digitata</name>
    <dbReference type="NCBI Taxonomy" id="48799"/>
    <lineage>
        <taxon>Eukaryota</taxon>
        <taxon>Metazoa</taxon>
        <taxon>Ecdysozoa</taxon>
        <taxon>Nematoda</taxon>
        <taxon>Chromadorea</taxon>
        <taxon>Rhabditida</taxon>
        <taxon>Spirurina</taxon>
        <taxon>Spiruromorpha</taxon>
        <taxon>Filarioidea</taxon>
        <taxon>Setariidae</taxon>
        <taxon>Setaria</taxon>
    </lineage>
</organism>
<name>A0A915PZ57_9BILA</name>